<evidence type="ECO:0000256" key="1">
    <source>
        <dbReference type="ARBA" id="ARBA00022859"/>
    </source>
</evidence>
<proteinExistence type="predicted"/>
<keyword evidence="2" id="KW-1064">Adaptive immunity</keyword>
<evidence type="ECO:0000313" key="7">
    <source>
        <dbReference type="Proteomes" id="UP000694400"/>
    </source>
</evidence>
<dbReference type="InterPro" id="IPR013783">
    <property type="entry name" value="Ig-like_fold"/>
</dbReference>
<evidence type="ECO:0000256" key="3">
    <source>
        <dbReference type="ARBA" id="ARBA00043265"/>
    </source>
</evidence>
<dbReference type="Ensembl" id="ENSAPLT00020003515.1">
    <property type="protein sequence ID" value="ENSAPLP00020003277.1"/>
    <property type="gene ID" value="ENSAPLG00020002407.1"/>
</dbReference>
<dbReference type="Pfam" id="PF07686">
    <property type="entry name" value="V-set"/>
    <property type="match status" value="1"/>
</dbReference>
<reference evidence="6" key="3">
    <citation type="submission" date="2025-09" db="UniProtKB">
        <authorList>
            <consortium name="Ensembl"/>
        </authorList>
    </citation>
    <scope>IDENTIFICATION</scope>
</reference>
<evidence type="ECO:0000256" key="4">
    <source>
        <dbReference type="SAM" id="SignalP"/>
    </source>
</evidence>
<organism evidence="6 7">
    <name type="scientific">Anas platyrhynchos</name>
    <name type="common">Mallard</name>
    <name type="synonym">Anas boschas</name>
    <dbReference type="NCBI Taxonomy" id="8839"/>
    <lineage>
        <taxon>Eukaryota</taxon>
        <taxon>Metazoa</taxon>
        <taxon>Chordata</taxon>
        <taxon>Craniata</taxon>
        <taxon>Vertebrata</taxon>
        <taxon>Euteleostomi</taxon>
        <taxon>Archelosauria</taxon>
        <taxon>Archosauria</taxon>
        <taxon>Dinosauria</taxon>
        <taxon>Saurischia</taxon>
        <taxon>Theropoda</taxon>
        <taxon>Coelurosauria</taxon>
        <taxon>Aves</taxon>
        <taxon>Neognathae</taxon>
        <taxon>Galloanserae</taxon>
        <taxon>Anseriformes</taxon>
        <taxon>Anatidae</taxon>
        <taxon>Anatinae</taxon>
        <taxon>Anas</taxon>
    </lineage>
</organism>
<feature type="signal peptide" evidence="4">
    <location>
        <begin position="1"/>
        <end position="22"/>
    </location>
</feature>
<sequence>APAEWLSCVLLGVWAQWRLVESGGGVKTPGNSVKLSCEGSGFTFSSFAIQWYRQAPGGSPEWVSYIGGLSGDTGQYGAAVQGRATASRDNSRSESSLFLQHLHVGDSARYFCAVHTGTGNPTGL</sequence>
<accession>A0A8B9QYI3</accession>
<dbReference type="InterPro" id="IPR007110">
    <property type="entry name" value="Ig-like_dom"/>
</dbReference>
<dbReference type="GO" id="GO:0002250">
    <property type="term" value="P:adaptive immune response"/>
    <property type="evidence" value="ECO:0007669"/>
    <property type="project" value="UniProtKB-KW"/>
</dbReference>
<dbReference type="PANTHER" id="PTHR23266">
    <property type="entry name" value="IMMUNOGLOBULIN HEAVY CHAIN"/>
    <property type="match status" value="1"/>
</dbReference>
<dbReference type="SUPFAM" id="SSF48726">
    <property type="entry name" value="Immunoglobulin"/>
    <property type="match status" value="1"/>
</dbReference>
<dbReference type="PROSITE" id="PS50835">
    <property type="entry name" value="IG_LIKE"/>
    <property type="match status" value="1"/>
</dbReference>
<dbReference type="AlphaFoldDB" id="A0A8B9QYI3"/>
<protein>
    <recommendedName>
        <fullName evidence="5">Ig-like domain-containing protein</fullName>
    </recommendedName>
</protein>
<dbReference type="SMART" id="SM00406">
    <property type="entry name" value="IGv"/>
    <property type="match status" value="1"/>
</dbReference>
<keyword evidence="3" id="KW-1280">Immunoglobulin</keyword>
<dbReference type="InterPro" id="IPR036179">
    <property type="entry name" value="Ig-like_dom_sf"/>
</dbReference>
<reference evidence="6" key="1">
    <citation type="submission" date="2019-08" db="EMBL/GenBank/DDBJ databases">
        <title>Three high-quality genomes provides insights into domestication of ducks.</title>
        <authorList>
            <person name="Hou Z.C."/>
            <person name="Zhu F."/>
            <person name="Yin Z.T."/>
            <person name="Zhang F."/>
        </authorList>
    </citation>
    <scope>NUCLEOTIDE SEQUENCE [LARGE SCALE GENOMIC DNA]</scope>
</reference>
<name>A0A8B9QYI3_ANAPL</name>
<evidence type="ECO:0000256" key="2">
    <source>
        <dbReference type="ARBA" id="ARBA00023130"/>
    </source>
</evidence>
<reference evidence="6" key="2">
    <citation type="submission" date="2025-08" db="UniProtKB">
        <authorList>
            <consortium name="Ensembl"/>
        </authorList>
    </citation>
    <scope>IDENTIFICATION</scope>
</reference>
<dbReference type="InterPro" id="IPR013106">
    <property type="entry name" value="Ig_V-set"/>
</dbReference>
<dbReference type="InterPro" id="IPR050199">
    <property type="entry name" value="IgHV"/>
</dbReference>
<dbReference type="SMART" id="SM00409">
    <property type="entry name" value="IG"/>
    <property type="match status" value="1"/>
</dbReference>
<evidence type="ECO:0000313" key="6">
    <source>
        <dbReference type="Ensembl" id="ENSAPLP00020003277.1"/>
    </source>
</evidence>
<evidence type="ECO:0000259" key="5">
    <source>
        <dbReference type="PROSITE" id="PS50835"/>
    </source>
</evidence>
<dbReference type="InterPro" id="IPR003599">
    <property type="entry name" value="Ig_sub"/>
</dbReference>
<keyword evidence="1" id="KW-0391">Immunity</keyword>
<dbReference type="GO" id="GO:0019814">
    <property type="term" value="C:immunoglobulin complex"/>
    <property type="evidence" value="ECO:0007669"/>
    <property type="project" value="UniProtKB-KW"/>
</dbReference>
<dbReference type="Proteomes" id="UP000694400">
    <property type="component" value="Chromosome 25"/>
</dbReference>
<feature type="domain" description="Ig-like" evidence="5">
    <location>
        <begin position="30"/>
        <end position="124"/>
    </location>
</feature>
<keyword evidence="4" id="KW-0732">Signal</keyword>
<dbReference type="GO" id="GO:0005576">
    <property type="term" value="C:extracellular region"/>
    <property type="evidence" value="ECO:0007669"/>
    <property type="project" value="UniProtKB-ARBA"/>
</dbReference>
<dbReference type="Gene3D" id="2.60.40.10">
    <property type="entry name" value="Immunoglobulins"/>
    <property type="match status" value="1"/>
</dbReference>
<feature type="chain" id="PRO_5034579440" description="Ig-like domain-containing protein" evidence="4">
    <location>
        <begin position="23"/>
        <end position="124"/>
    </location>
</feature>